<keyword evidence="3" id="KW-1185">Reference proteome</keyword>
<reference evidence="2" key="1">
    <citation type="journal article" date="2022" name="bioRxiv">
        <title>Sequencing and chromosome-scale assembly of the giantPleurodeles waltlgenome.</title>
        <authorList>
            <person name="Brown T."/>
            <person name="Elewa A."/>
            <person name="Iarovenko S."/>
            <person name="Subramanian E."/>
            <person name="Araus A.J."/>
            <person name="Petzold A."/>
            <person name="Susuki M."/>
            <person name="Suzuki K.-i.T."/>
            <person name="Hayashi T."/>
            <person name="Toyoda A."/>
            <person name="Oliveira C."/>
            <person name="Osipova E."/>
            <person name="Leigh N.D."/>
            <person name="Simon A."/>
            <person name="Yun M.H."/>
        </authorList>
    </citation>
    <scope>NUCLEOTIDE SEQUENCE</scope>
    <source>
        <strain evidence="2">20211129_DDA</strain>
        <tissue evidence="2">Liver</tissue>
    </source>
</reference>
<evidence type="ECO:0000256" key="1">
    <source>
        <dbReference type="SAM" id="MobiDB-lite"/>
    </source>
</evidence>
<organism evidence="2 3">
    <name type="scientific">Pleurodeles waltl</name>
    <name type="common">Iberian ribbed newt</name>
    <dbReference type="NCBI Taxonomy" id="8319"/>
    <lineage>
        <taxon>Eukaryota</taxon>
        <taxon>Metazoa</taxon>
        <taxon>Chordata</taxon>
        <taxon>Craniata</taxon>
        <taxon>Vertebrata</taxon>
        <taxon>Euteleostomi</taxon>
        <taxon>Amphibia</taxon>
        <taxon>Batrachia</taxon>
        <taxon>Caudata</taxon>
        <taxon>Salamandroidea</taxon>
        <taxon>Salamandridae</taxon>
        <taxon>Pleurodelinae</taxon>
        <taxon>Pleurodeles</taxon>
    </lineage>
</organism>
<feature type="region of interest" description="Disordered" evidence="1">
    <location>
        <begin position="64"/>
        <end position="140"/>
    </location>
</feature>
<protein>
    <submittedName>
        <fullName evidence="2">Uncharacterized protein</fullName>
    </submittedName>
</protein>
<dbReference type="Proteomes" id="UP001066276">
    <property type="component" value="Chromosome 7"/>
</dbReference>
<name>A0AAV7P5W9_PLEWA</name>
<proteinExistence type="predicted"/>
<evidence type="ECO:0000313" key="2">
    <source>
        <dbReference type="EMBL" id="KAJ1122269.1"/>
    </source>
</evidence>
<feature type="region of interest" description="Disordered" evidence="1">
    <location>
        <begin position="1"/>
        <end position="29"/>
    </location>
</feature>
<gene>
    <name evidence="2" type="ORF">NDU88_000765</name>
</gene>
<dbReference type="EMBL" id="JANPWB010000011">
    <property type="protein sequence ID" value="KAJ1122269.1"/>
    <property type="molecule type" value="Genomic_DNA"/>
</dbReference>
<feature type="compositionally biased region" description="Basic and acidic residues" evidence="1">
    <location>
        <begin position="85"/>
        <end position="118"/>
    </location>
</feature>
<feature type="compositionally biased region" description="Polar residues" evidence="1">
    <location>
        <begin position="14"/>
        <end position="29"/>
    </location>
</feature>
<evidence type="ECO:0000313" key="3">
    <source>
        <dbReference type="Proteomes" id="UP001066276"/>
    </source>
</evidence>
<accession>A0AAV7P5W9</accession>
<feature type="region of interest" description="Disordered" evidence="1">
    <location>
        <begin position="160"/>
        <end position="195"/>
    </location>
</feature>
<feature type="compositionally biased region" description="Basic and acidic residues" evidence="1">
    <location>
        <begin position="129"/>
        <end position="140"/>
    </location>
</feature>
<comment type="caution">
    <text evidence="2">The sequence shown here is derived from an EMBL/GenBank/DDBJ whole genome shotgun (WGS) entry which is preliminary data.</text>
</comment>
<sequence>MSRLRIGSPEWLKSMTTTTQKRVPPSSTCKELRCSRLSDNAAPDSPELQTQLFVRDVDEVLPSFQGNENAGTHLGNPDIRVSKNTKKEDGLGARHAGEEVEQNADRDQRETGDERRIGTNEVPPKTTGHPREKKEVEPRALRHVPGRTWLTKVRSFIKDNIFSKGESNGSWGEGRDSTGRGEGSIWKGQKEEEQD</sequence>
<dbReference type="AlphaFoldDB" id="A0AAV7P5W9"/>